<dbReference type="PANTHER" id="PTHR12992">
    <property type="entry name" value="NUDIX HYDROLASE"/>
    <property type="match status" value="1"/>
</dbReference>
<evidence type="ECO:0000256" key="6">
    <source>
        <dbReference type="ARBA" id="ARBA00023211"/>
    </source>
</evidence>
<dbReference type="SUPFAM" id="SSF55811">
    <property type="entry name" value="Nudix"/>
    <property type="match status" value="1"/>
</dbReference>
<dbReference type="GO" id="GO:0046872">
    <property type="term" value="F:metal ion binding"/>
    <property type="evidence" value="ECO:0007669"/>
    <property type="project" value="UniProtKB-KW"/>
</dbReference>
<sequence>MTSSPLFDYLQLRLQQHQPRKVQQPDLAEAGVLVALTDEERPQVVLTRRAVHLSTHKGEVAFPGGKRDPDDQSIIVTALREAEEEVALARSRVRVLGELDQVVSRFGYLVTPVLGLIPAQEPLIANPGELDAVFKVPLSHFQLPPSRYFESGHIRIPSYDFDGFHIWGLTAMMIAEMMNHLWDCDIPYKV</sequence>
<gene>
    <name evidence="8" type="ORF">NYR02_18205</name>
</gene>
<feature type="domain" description="Nudix hydrolase" evidence="7">
    <location>
        <begin position="27"/>
        <end position="162"/>
    </location>
</feature>
<keyword evidence="6" id="KW-0464">Manganese</keyword>
<dbReference type="Pfam" id="PF00293">
    <property type="entry name" value="NUDIX"/>
    <property type="match status" value="1"/>
</dbReference>
<keyword evidence="5" id="KW-0460">Magnesium</keyword>
<dbReference type="InterPro" id="IPR000086">
    <property type="entry name" value="NUDIX_hydrolase_dom"/>
</dbReference>
<dbReference type="EMBL" id="JAOANI010000029">
    <property type="protein sequence ID" value="MCT7360961.1"/>
    <property type="molecule type" value="Genomic_DNA"/>
</dbReference>
<evidence type="ECO:0000256" key="2">
    <source>
        <dbReference type="ARBA" id="ARBA00001946"/>
    </source>
</evidence>
<comment type="cofactor">
    <cofactor evidence="1">
        <name>Mn(2+)</name>
        <dbReference type="ChEBI" id="CHEBI:29035"/>
    </cofactor>
</comment>
<evidence type="ECO:0000256" key="4">
    <source>
        <dbReference type="ARBA" id="ARBA00022801"/>
    </source>
</evidence>
<accession>A0A9X3AK54</accession>
<dbReference type="CDD" id="cd03426">
    <property type="entry name" value="NUDIX_CoAse_Nudt7"/>
    <property type="match status" value="1"/>
</dbReference>
<dbReference type="InterPro" id="IPR015797">
    <property type="entry name" value="NUDIX_hydrolase-like_dom_sf"/>
</dbReference>
<comment type="caution">
    <text evidence="8">The sequence shown here is derived from an EMBL/GenBank/DDBJ whole genome shotgun (WGS) entry which is preliminary data.</text>
</comment>
<dbReference type="AlphaFoldDB" id="A0A9X3AK54"/>
<evidence type="ECO:0000259" key="7">
    <source>
        <dbReference type="PROSITE" id="PS51462"/>
    </source>
</evidence>
<name>A0A9X3AK54_9GAMM</name>
<keyword evidence="3" id="KW-0479">Metal-binding</keyword>
<keyword evidence="9" id="KW-1185">Reference proteome</keyword>
<evidence type="ECO:0000313" key="9">
    <source>
        <dbReference type="Proteomes" id="UP001147830"/>
    </source>
</evidence>
<keyword evidence="4" id="KW-0378">Hydrolase</keyword>
<reference evidence="8" key="2">
    <citation type="submission" date="2022-08" db="EMBL/GenBank/DDBJ databases">
        <authorList>
            <person name="Dong C."/>
        </authorList>
    </citation>
    <scope>NUCLEOTIDE SEQUENCE</scope>
    <source>
        <strain evidence="8">59MF3M-4</strain>
    </source>
</reference>
<dbReference type="PROSITE" id="PS51462">
    <property type="entry name" value="NUDIX"/>
    <property type="match status" value="1"/>
</dbReference>
<dbReference type="Gene3D" id="3.90.79.10">
    <property type="entry name" value="Nucleoside Triphosphate Pyrophosphohydrolase"/>
    <property type="match status" value="1"/>
</dbReference>
<protein>
    <submittedName>
        <fullName evidence="8">CoA pyrophosphatase</fullName>
    </submittedName>
</protein>
<dbReference type="InterPro" id="IPR045121">
    <property type="entry name" value="CoAse"/>
</dbReference>
<evidence type="ECO:0000313" key="8">
    <source>
        <dbReference type="EMBL" id="MCT7360961.1"/>
    </source>
</evidence>
<evidence type="ECO:0000256" key="3">
    <source>
        <dbReference type="ARBA" id="ARBA00022723"/>
    </source>
</evidence>
<dbReference type="Proteomes" id="UP001147830">
    <property type="component" value="Unassembled WGS sequence"/>
</dbReference>
<dbReference type="NCBIfam" id="NF007980">
    <property type="entry name" value="PRK10707.1"/>
    <property type="match status" value="1"/>
</dbReference>
<comment type="cofactor">
    <cofactor evidence="2">
        <name>Mg(2+)</name>
        <dbReference type="ChEBI" id="CHEBI:18420"/>
    </cofactor>
</comment>
<reference evidence="8" key="1">
    <citation type="journal article" date="2022" name="Front. Microbiol.">
        <title>Genome-based taxonomic rearrangement of Oceanobacter-related bacteria including the description of Thalassolituus hydrocarbonoclasticus sp. nov. and Thalassolituus pacificus sp. nov. and emended description of the genus Thalassolituus.</title>
        <authorList>
            <person name="Dong C."/>
            <person name="Wei L."/>
            <person name="Wang J."/>
            <person name="Lai Q."/>
            <person name="Huang Z."/>
            <person name="Shao Z."/>
        </authorList>
    </citation>
    <scope>NUCLEOTIDE SEQUENCE</scope>
    <source>
        <strain evidence="8">59MF3M-4</strain>
    </source>
</reference>
<dbReference type="GO" id="GO:0010945">
    <property type="term" value="F:coenzyme A diphosphatase activity"/>
    <property type="evidence" value="ECO:0007669"/>
    <property type="project" value="InterPro"/>
</dbReference>
<dbReference type="RefSeq" id="WP_260977793.1">
    <property type="nucleotide sequence ID" value="NZ_JAOANI010000029.1"/>
</dbReference>
<evidence type="ECO:0000256" key="1">
    <source>
        <dbReference type="ARBA" id="ARBA00001936"/>
    </source>
</evidence>
<evidence type="ECO:0000256" key="5">
    <source>
        <dbReference type="ARBA" id="ARBA00022842"/>
    </source>
</evidence>
<dbReference type="PANTHER" id="PTHR12992:SF11">
    <property type="entry name" value="MITOCHONDRIAL COENZYME A DIPHOSPHATASE NUDT8"/>
    <property type="match status" value="1"/>
</dbReference>
<organism evidence="8 9">
    <name type="scientific">Thalassolituus pacificus</name>
    <dbReference type="NCBI Taxonomy" id="2975440"/>
    <lineage>
        <taxon>Bacteria</taxon>
        <taxon>Pseudomonadati</taxon>
        <taxon>Pseudomonadota</taxon>
        <taxon>Gammaproteobacteria</taxon>
        <taxon>Oceanospirillales</taxon>
        <taxon>Oceanospirillaceae</taxon>
        <taxon>Thalassolituus</taxon>
    </lineage>
</organism>
<proteinExistence type="predicted"/>